<feature type="transmembrane region" description="Helical" evidence="3">
    <location>
        <begin position="310"/>
        <end position="327"/>
    </location>
</feature>
<keyword evidence="6" id="KW-1185">Reference proteome</keyword>
<evidence type="ECO:0000256" key="2">
    <source>
        <dbReference type="ARBA" id="ARBA00006727"/>
    </source>
</evidence>
<evidence type="ECO:0000259" key="4">
    <source>
        <dbReference type="PROSITE" id="PS50850"/>
    </source>
</evidence>
<reference evidence="5 6" key="1">
    <citation type="journal article" date="2020" name="ISME J.">
        <title>Uncovering the hidden diversity of litter-decomposition mechanisms in mushroom-forming fungi.</title>
        <authorList>
            <person name="Floudas D."/>
            <person name="Bentzer J."/>
            <person name="Ahren D."/>
            <person name="Johansson T."/>
            <person name="Persson P."/>
            <person name="Tunlid A."/>
        </authorList>
    </citation>
    <scope>NUCLEOTIDE SEQUENCE [LARGE SCALE GENOMIC DNA]</scope>
    <source>
        <strain evidence="5 6">CBS 291.85</strain>
    </source>
</reference>
<dbReference type="PROSITE" id="PS50850">
    <property type="entry name" value="MFS"/>
    <property type="match status" value="1"/>
</dbReference>
<dbReference type="InterPro" id="IPR036259">
    <property type="entry name" value="MFS_trans_sf"/>
</dbReference>
<keyword evidence="3" id="KW-1133">Transmembrane helix</keyword>
<proteinExistence type="inferred from homology"/>
<feature type="transmembrane region" description="Helical" evidence="3">
    <location>
        <begin position="97"/>
        <end position="123"/>
    </location>
</feature>
<dbReference type="SUPFAM" id="SSF103473">
    <property type="entry name" value="MFS general substrate transporter"/>
    <property type="match status" value="1"/>
</dbReference>
<protein>
    <recommendedName>
        <fullName evidence="4">Major facilitator superfamily (MFS) profile domain-containing protein</fullName>
    </recommendedName>
</protein>
<feature type="transmembrane region" description="Helical" evidence="3">
    <location>
        <begin position="228"/>
        <end position="247"/>
    </location>
</feature>
<evidence type="ECO:0000313" key="5">
    <source>
        <dbReference type="EMBL" id="KAF5361305.1"/>
    </source>
</evidence>
<dbReference type="InterPro" id="IPR020846">
    <property type="entry name" value="MFS_dom"/>
</dbReference>
<feature type="transmembrane region" description="Helical" evidence="3">
    <location>
        <begin position="364"/>
        <end position="390"/>
    </location>
</feature>
<comment type="subcellular location">
    <subcellularLocation>
        <location evidence="1">Membrane</location>
        <topology evidence="1">Multi-pass membrane protein</topology>
    </subcellularLocation>
</comment>
<feature type="transmembrane region" description="Helical" evidence="3">
    <location>
        <begin position="339"/>
        <end position="358"/>
    </location>
</feature>
<feature type="domain" description="Major facilitator superfamily (MFS) profile" evidence="4">
    <location>
        <begin position="60"/>
        <end position="454"/>
    </location>
</feature>
<comment type="caution">
    <text evidence="5">The sequence shown here is derived from an EMBL/GenBank/DDBJ whole genome shotgun (WGS) entry which is preliminary data.</text>
</comment>
<keyword evidence="3" id="KW-0812">Transmembrane</keyword>
<feature type="transmembrane region" description="Helical" evidence="3">
    <location>
        <begin position="268"/>
        <end position="290"/>
    </location>
</feature>
<dbReference type="Pfam" id="PF07690">
    <property type="entry name" value="MFS_1"/>
    <property type="match status" value="1"/>
</dbReference>
<dbReference type="EMBL" id="JAACJM010000041">
    <property type="protein sequence ID" value="KAF5361305.1"/>
    <property type="molecule type" value="Genomic_DNA"/>
</dbReference>
<gene>
    <name evidence="5" type="ORF">D9758_010282</name>
</gene>
<dbReference type="Gene3D" id="1.20.1250.20">
    <property type="entry name" value="MFS general substrate transporter like domains"/>
    <property type="match status" value="1"/>
</dbReference>
<feature type="transmembrane region" description="Helical" evidence="3">
    <location>
        <begin position="433"/>
        <end position="451"/>
    </location>
</feature>
<evidence type="ECO:0000256" key="1">
    <source>
        <dbReference type="ARBA" id="ARBA00004141"/>
    </source>
</evidence>
<dbReference type="GO" id="GO:0016020">
    <property type="term" value="C:membrane"/>
    <property type="evidence" value="ECO:0007669"/>
    <property type="project" value="UniProtKB-SubCell"/>
</dbReference>
<comment type="similarity">
    <text evidence="2">Belongs to the major facilitator superfamily. Monocarboxylate porter (TC 2.A.1.13) family.</text>
</comment>
<accession>A0A8H5GAQ9</accession>
<dbReference type="AlphaFoldDB" id="A0A8H5GAQ9"/>
<dbReference type="GO" id="GO:0022857">
    <property type="term" value="F:transmembrane transporter activity"/>
    <property type="evidence" value="ECO:0007669"/>
    <property type="project" value="InterPro"/>
</dbReference>
<dbReference type="OrthoDB" id="2213137at2759"/>
<evidence type="ECO:0000313" key="6">
    <source>
        <dbReference type="Proteomes" id="UP000559256"/>
    </source>
</evidence>
<dbReference type="InterPro" id="IPR050327">
    <property type="entry name" value="Proton-linked_MCT"/>
</dbReference>
<dbReference type="Proteomes" id="UP000559256">
    <property type="component" value="Unassembled WGS sequence"/>
</dbReference>
<dbReference type="InterPro" id="IPR011701">
    <property type="entry name" value="MFS"/>
</dbReference>
<feature type="transmembrane region" description="Helical" evidence="3">
    <location>
        <begin position="61"/>
        <end position="85"/>
    </location>
</feature>
<keyword evidence="3" id="KW-0472">Membrane</keyword>
<sequence>MSALSSVAPSKEHLADLPTFNRLQSDRTLTPDSEDVNKLEKALTPDSSVEHLTFPDGGLRAWTVALGCFMLASSCLGYGMVWGVLQDYYHTTMFPTASLTLLSTIAGIANFMSNAGAYFFGVLGDRYPISSELTMAQKIIALSCTIIYICQLSSAFSTKIYQLFLFQGFFNGLAIGMGLPLYISLLSQWFEKRRGLATGLAVSGTGIGGSVQVLIIRPLLTALGFRKALLVHSSINAVTVLIAWFLIEERVVPNPSAKKRWLPKKVTGSFYSIAASMCIGVFGYLTPYYFSTTYTHHIAPWNDSSSMKNTVPLILMNFCLGLGRISSGHLADRFGPMNMFFCSFFFGGLLQILLWTFARSYAVVILFSVLNGFIGCWFSSLMPVVCASIFGVDGLSCLTGFMFLTTAPGQFAGALVSSAILSSSGNNWTAVTMYSGGMQILGALCITYARFKKDKRLLVKV</sequence>
<evidence type="ECO:0000256" key="3">
    <source>
        <dbReference type="SAM" id="Phobius"/>
    </source>
</evidence>
<feature type="transmembrane region" description="Helical" evidence="3">
    <location>
        <begin position="160"/>
        <end position="183"/>
    </location>
</feature>
<name>A0A8H5GAQ9_9AGAR</name>
<dbReference type="PANTHER" id="PTHR11360:SF284">
    <property type="entry name" value="EG:103B4.3 PROTEIN-RELATED"/>
    <property type="match status" value="1"/>
</dbReference>
<dbReference type="PANTHER" id="PTHR11360">
    <property type="entry name" value="MONOCARBOXYLATE TRANSPORTER"/>
    <property type="match status" value="1"/>
</dbReference>
<organism evidence="5 6">
    <name type="scientific">Tetrapyrgos nigripes</name>
    <dbReference type="NCBI Taxonomy" id="182062"/>
    <lineage>
        <taxon>Eukaryota</taxon>
        <taxon>Fungi</taxon>
        <taxon>Dikarya</taxon>
        <taxon>Basidiomycota</taxon>
        <taxon>Agaricomycotina</taxon>
        <taxon>Agaricomycetes</taxon>
        <taxon>Agaricomycetidae</taxon>
        <taxon>Agaricales</taxon>
        <taxon>Marasmiineae</taxon>
        <taxon>Marasmiaceae</taxon>
        <taxon>Tetrapyrgos</taxon>
    </lineage>
</organism>
<feature type="transmembrane region" description="Helical" evidence="3">
    <location>
        <begin position="135"/>
        <end position="154"/>
    </location>
</feature>